<keyword evidence="4" id="KW-1185">Reference proteome</keyword>
<dbReference type="InterPro" id="IPR013097">
    <property type="entry name" value="Dabb"/>
</dbReference>
<accession>A0ABR3Z4Q4</accession>
<dbReference type="Gene3D" id="3.30.70.100">
    <property type="match status" value="1"/>
</dbReference>
<dbReference type="Proteomes" id="UP001583186">
    <property type="component" value="Unassembled WGS sequence"/>
</dbReference>
<evidence type="ECO:0000256" key="1">
    <source>
        <dbReference type="ARBA" id="ARBA00011738"/>
    </source>
</evidence>
<dbReference type="EMBL" id="JAWCUI010000026">
    <property type="protein sequence ID" value="KAL1895611.1"/>
    <property type="molecule type" value="Genomic_DNA"/>
</dbReference>
<feature type="domain" description="Stress-response A/B barrel" evidence="2">
    <location>
        <begin position="3"/>
        <end position="105"/>
    </location>
</feature>
<proteinExistence type="predicted"/>
<dbReference type="SMART" id="SM00886">
    <property type="entry name" value="Dabb"/>
    <property type="match status" value="1"/>
</dbReference>
<comment type="subunit">
    <text evidence="1">Homodimer.</text>
</comment>
<evidence type="ECO:0000313" key="4">
    <source>
        <dbReference type="Proteomes" id="UP001583186"/>
    </source>
</evidence>
<name>A0ABR3Z4Q4_9PEZI</name>
<organism evidence="3 4">
    <name type="scientific">Sporothrix stenoceras</name>
    <dbReference type="NCBI Taxonomy" id="5173"/>
    <lineage>
        <taxon>Eukaryota</taxon>
        <taxon>Fungi</taxon>
        <taxon>Dikarya</taxon>
        <taxon>Ascomycota</taxon>
        <taxon>Pezizomycotina</taxon>
        <taxon>Sordariomycetes</taxon>
        <taxon>Sordariomycetidae</taxon>
        <taxon>Ophiostomatales</taxon>
        <taxon>Ophiostomataceae</taxon>
        <taxon>Sporothrix</taxon>
    </lineage>
</organism>
<evidence type="ECO:0000313" key="3">
    <source>
        <dbReference type="EMBL" id="KAL1895611.1"/>
    </source>
</evidence>
<evidence type="ECO:0000259" key="2">
    <source>
        <dbReference type="PROSITE" id="PS51502"/>
    </source>
</evidence>
<dbReference type="PANTHER" id="PTHR33178">
    <property type="match status" value="1"/>
</dbReference>
<dbReference type="InterPro" id="IPR011008">
    <property type="entry name" value="Dimeric_a/b-barrel"/>
</dbReference>
<comment type="caution">
    <text evidence="3">The sequence shown here is derived from an EMBL/GenBank/DDBJ whole genome shotgun (WGS) entry which is preliminary data.</text>
</comment>
<dbReference type="SUPFAM" id="SSF54909">
    <property type="entry name" value="Dimeric alpha+beta barrel"/>
    <property type="match status" value="1"/>
</dbReference>
<reference evidence="3 4" key="1">
    <citation type="journal article" date="2024" name="IMA Fungus">
        <title>IMA Genome - F19 : A genome assembly and annotation guide to empower mycologists, including annotated draft genome sequences of Ceratocystis pirilliformis, Diaporthe australafricana, Fusarium ophioides, Paecilomyces lecythidis, and Sporothrix stenoceras.</title>
        <authorList>
            <person name="Aylward J."/>
            <person name="Wilson A.M."/>
            <person name="Visagie C.M."/>
            <person name="Spraker J."/>
            <person name="Barnes I."/>
            <person name="Buitendag C."/>
            <person name="Ceriani C."/>
            <person name="Del Mar Angel L."/>
            <person name="du Plessis D."/>
            <person name="Fuchs T."/>
            <person name="Gasser K."/>
            <person name="Kramer D."/>
            <person name="Li W."/>
            <person name="Munsamy K."/>
            <person name="Piso A."/>
            <person name="Price J.L."/>
            <person name="Sonnekus B."/>
            <person name="Thomas C."/>
            <person name="van der Nest A."/>
            <person name="van Dijk A."/>
            <person name="van Heerden A."/>
            <person name="van Vuuren N."/>
            <person name="Yilmaz N."/>
            <person name="Duong T.A."/>
            <person name="van der Merwe N.A."/>
            <person name="Wingfield M.J."/>
            <person name="Wingfield B.D."/>
        </authorList>
    </citation>
    <scope>NUCLEOTIDE SEQUENCE [LARGE SCALE GENOMIC DNA]</scope>
    <source>
        <strain evidence="3 4">CMW 5346</strain>
    </source>
</reference>
<dbReference type="PANTHER" id="PTHR33178:SF10">
    <property type="entry name" value="STRESS-RESPONSE A_B BARREL DOMAIN-CONTAINING PROTEIN"/>
    <property type="match status" value="1"/>
</dbReference>
<protein>
    <recommendedName>
        <fullName evidence="2">Stress-response A/B barrel domain-containing protein</fullName>
    </recommendedName>
</protein>
<dbReference type="Pfam" id="PF07876">
    <property type="entry name" value="Dabb"/>
    <property type="match status" value="1"/>
</dbReference>
<gene>
    <name evidence="3" type="ORF">Sste5346_005080</name>
</gene>
<sequence length="110" mass="11863">MTVTHIVLFQFKSSASAEDIQAGCAQFLNLGTACVHPTTQKPYVLSVQGGKDNSIEPFANGNTHGFVMTFATAEDRAYYVKEDPAHAAFVKTVGAMVEKITVLDFESGVF</sequence>
<dbReference type="PROSITE" id="PS51502">
    <property type="entry name" value="S_R_A_B_BARREL"/>
    <property type="match status" value="1"/>
</dbReference>
<dbReference type="InterPro" id="IPR044662">
    <property type="entry name" value="HS1/DABB1-like"/>
</dbReference>